<dbReference type="InterPro" id="IPR003791">
    <property type="entry name" value="UPF0178"/>
</dbReference>
<evidence type="ECO:0000313" key="2">
    <source>
        <dbReference type="EMBL" id="MEQ2509884.1"/>
    </source>
</evidence>
<dbReference type="RefSeq" id="WP_349134594.1">
    <property type="nucleotide sequence ID" value="NZ_JBBMFF010000077.1"/>
</dbReference>
<organism evidence="2 3">
    <name type="scientific">Faecousia intestinalis</name>
    <dbReference type="NCBI Taxonomy" id="3133167"/>
    <lineage>
        <taxon>Bacteria</taxon>
        <taxon>Bacillati</taxon>
        <taxon>Bacillota</taxon>
        <taxon>Clostridia</taxon>
        <taxon>Eubacteriales</taxon>
        <taxon>Oscillospiraceae</taxon>
        <taxon>Faecousia</taxon>
    </lineage>
</organism>
<dbReference type="PANTHER" id="PTHR35146:SF1">
    <property type="entry name" value="UPF0178 PROTEIN YAII"/>
    <property type="match status" value="1"/>
</dbReference>
<gene>
    <name evidence="2" type="ORF">WMO66_01250</name>
</gene>
<reference evidence="2 3" key="1">
    <citation type="submission" date="2024-03" db="EMBL/GenBank/DDBJ databases">
        <title>Human intestinal bacterial collection.</title>
        <authorList>
            <person name="Pauvert C."/>
            <person name="Hitch T.C.A."/>
            <person name="Clavel T."/>
        </authorList>
    </citation>
    <scope>NUCLEOTIDE SEQUENCE [LARGE SCALE GENOMIC DNA]</scope>
    <source>
        <strain evidence="2 3">CLA-AA-H192</strain>
    </source>
</reference>
<comment type="caution">
    <text evidence="2">The sequence shown here is derived from an EMBL/GenBank/DDBJ whole genome shotgun (WGS) entry which is preliminary data.</text>
</comment>
<dbReference type="Pfam" id="PF02639">
    <property type="entry name" value="DUF188"/>
    <property type="match status" value="1"/>
</dbReference>
<dbReference type="Proteomes" id="UP001491552">
    <property type="component" value="Unassembled WGS sequence"/>
</dbReference>
<name>A0ABV1G397_9FIRM</name>
<comment type="similarity">
    <text evidence="1">Belongs to the UPF0178 family.</text>
</comment>
<evidence type="ECO:0000313" key="3">
    <source>
        <dbReference type="Proteomes" id="UP001491552"/>
    </source>
</evidence>
<protein>
    <submittedName>
        <fullName evidence="2">DUF188 domain-containing protein</fullName>
    </submittedName>
</protein>
<evidence type="ECO:0000256" key="1">
    <source>
        <dbReference type="ARBA" id="ARBA00008522"/>
    </source>
</evidence>
<proteinExistence type="inferred from homology"/>
<accession>A0ABV1G397</accession>
<dbReference type="EMBL" id="JBBMFF010000077">
    <property type="protein sequence ID" value="MEQ2509884.1"/>
    <property type="molecule type" value="Genomic_DNA"/>
</dbReference>
<dbReference type="PANTHER" id="PTHR35146">
    <property type="entry name" value="UPF0178 PROTEIN YAII"/>
    <property type="match status" value="1"/>
</dbReference>
<keyword evidence="3" id="KW-1185">Reference proteome</keyword>
<sequence>MRVLIDADGCPVVRETVRQCAAFHVPCLLFCDTAHVFSIPGVEVFVADCGHDSTDYLLLSHLRPGDVVITQDYGLAALCLARSAQALHPAGHAYTKDNIDALLTVRAESARLRRGGVRLHRTAARKPAQDHAFSVLLCRILSENTGT</sequence>